<comment type="caution">
    <text evidence="1">The sequence shown here is derived from an EMBL/GenBank/DDBJ whole genome shotgun (WGS) entry which is preliminary data.</text>
</comment>
<name>A0A9W7YES4_9FUNG</name>
<dbReference type="InterPro" id="IPR036412">
    <property type="entry name" value="HAD-like_sf"/>
</dbReference>
<feature type="non-terminal residue" evidence="1">
    <location>
        <position position="167"/>
    </location>
</feature>
<dbReference type="EMBL" id="JANBOI010000280">
    <property type="protein sequence ID" value="KAJ1731890.1"/>
    <property type="molecule type" value="Genomic_DNA"/>
</dbReference>
<dbReference type="OrthoDB" id="198652at2759"/>
<evidence type="ECO:0008006" key="3">
    <source>
        <dbReference type="Google" id="ProtNLM"/>
    </source>
</evidence>
<accession>A0A9W7YES4</accession>
<reference evidence="1" key="1">
    <citation type="submission" date="2022-07" db="EMBL/GenBank/DDBJ databases">
        <title>Phylogenomic reconstructions and comparative analyses of Kickxellomycotina fungi.</title>
        <authorList>
            <person name="Reynolds N.K."/>
            <person name="Stajich J.E."/>
            <person name="Barry K."/>
            <person name="Grigoriev I.V."/>
            <person name="Crous P."/>
            <person name="Smith M.E."/>
        </authorList>
    </citation>
    <scope>NUCLEOTIDE SEQUENCE</scope>
    <source>
        <strain evidence="1">BCRC 34381</strain>
    </source>
</reference>
<dbReference type="Pfam" id="PF09419">
    <property type="entry name" value="PGP_phosphatase"/>
    <property type="match status" value="1"/>
</dbReference>
<keyword evidence="2" id="KW-1185">Reference proteome</keyword>
<dbReference type="GO" id="GO:0008962">
    <property type="term" value="F:phosphatidylglycerophosphatase activity"/>
    <property type="evidence" value="ECO:0007669"/>
    <property type="project" value="InterPro"/>
</dbReference>
<organism evidence="1 2">
    <name type="scientific">Coemansia biformis</name>
    <dbReference type="NCBI Taxonomy" id="1286918"/>
    <lineage>
        <taxon>Eukaryota</taxon>
        <taxon>Fungi</taxon>
        <taxon>Fungi incertae sedis</taxon>
        <taxon>Zoopagomycota</taxon>
        <taxon>Kickxellomycotina</taxon>
        <taxon>Kickxellomycetes</taxon>
        <taxon>Kickxellales</taxon>
        <taxon>Kickxellaceae</taxon>
        <taxon>Coemansia</taxon>
    </lineage>
</organism>
<sequence length="167" mass="18330">MVQWLNVAGVRSAWTLLRRPSLLAPFLTVPDIRAIPFDRLRRAGIQYVVFDKDNCLTAPYVDAIHPAFERAWRQCRAAFPGDRILIVSNSAGTPDDTDHQAAAAVERALGVPVLRHKEKKPRCGGEILARLGAARPGEIAVVGDRLATDVALANMNGMVAIWTRQIV</sequence>
<proteinExistence type="predicted"/>
<dbReference type="InterPro" id="IPR010021">
    <property type="entry name" value="PGPP1/Gep4"/>
</dbReference>
<evidence type="ECO:0000313" key="2">
    <source>
        <dbReference type="Proteomes" id="UP001143981"/>
    </source>
</evidence>
<protein>
    <recommendedName>
        <fullName evidence="3">HAD-superfamily phosphatase</fullName>
    </recommendedName>
</protein>
<dbReference type="Proteomes" id="UP001143981">
    <property type="component" value="Unassembled WGS sequence"/>
</dbReference>
<dbReference type="SUPFAM" id="SSF56784">
    <property type="entry name" value="HAD-like"/>
    <property type="match status" value="1"/>
</dbReference>
<evidence type="ECO:0000313" key="1">
    <source>
        <dbReference type="EMBL" id="KAJ1731890.1"/>
    </source>
</evidence>
<dbReference type="Gene3D" id="3.40.50.1000">
    <property type="entry name" value="HAD superfamily/HAD-like"/>
    <property type="match status" value="1"/>
</dbReference>
<dbReference type="InterPro" id="IPR027706">
    <property type="entry name" value="PGP_Pase"/>
</dbReference>
<dbReference type="AlphaFoldDB" id="A0A9W7YES4"/>
<dbReference type="NCBIfam" id="TIGR01668">
    <property type="entry name" value="YqeG_hyp_ppase"/>
    <property type="match status" value="1"/>
</dbReference>
<gene>
    <name evidence="1" type="ORF">LPJ61_002312</name>
</gene>
<dbReference type="InterPro" id="IPR023214">
    <property type="entry name" value="HAD_sf"/>
</dbReference>